<dbReference type="Proteomes" id="UP000002799">
    <property type="component" value="Chromosome"/>
</dbReference>
<dbReference type="InterPro" id="IPR011646">
    <property type="entry name" value="KAP_P-loop"/>
</dbReference>
<evidence type="ECO:0000259" key="2">
    <source>
        <dbReference type="Pfam" id="PF07693"/>
    </source>
</evidence>
<feature type="domain" description="KAP NTPase" evidence="2">
    <location>
        <begin position="19"/>
        <end position="300"/>
    </location>
</feature>
<dbReference type="PANTHER" id="PTHR22674:SF6">
    <property type="entry name" value="NTPASE KAP FAMILY P-LOOP DOMAIN-CONTAINING PROTEIN 1"/>
    <property type="match status" value="1"/>
</dbReference>
<dbReference type="KEGG" id="fne:FSDG_00595"/>
<reference evidence="3 4" key="1">
    <citation type="submission" date="2013-11" db="EMBL/GenBank/DDBJ databases">
        <title>The Genome Sequence of Fusobacterium sp. 7_1.</title>
        <authorList>
            <consortium name="The Broad Institute Genome Sequencing Platform"/>
            <person name="Earl A."/>
            <person name="Ward D."/>
            <person name="Feldgarden M."/>
            <person name="Gevers D."/>
            <person name="Strauss J."/>
            <person name="Ambrose C.E."/>
            <person name="Allen-Vercoe E."/>
            <person name="Walker B."/>
            <person name="Young S.K."/>
            <person name="Zeng Q."/>
            <person name="Gargeya S."/>
            <person name="Fitzgerald M."/>
            <person name="Haas B."/>
            <person name="Abouelleil A."/>
            <person name="Alvarado L."/>
            <person name="Arachchi H.M."/>
            <person name="Berlin A.M."/>
            <person name="Chapman S.B."/>
            <person name="Goldberg J."/>
            <person name="Griggs A."/>
            <person name="Gujja S."/>
            <person name="Hansen M."/>
            <person name="Howarth C."/>
            <person name="Imamovic A."/>
            <person name="Larimer J."/>
            <person name="McCowen C."/>
            <person name="Montmayeur A."/>
            <person name="Murphy C."/>
            <person name="Neiman D."/>
            <person name="Pearson M."/>
            <person name="Priest M."/>
            <person name="Roberts A."/>
            <person name="Saif S."/>
            <person name="Shea T."/>
            <person name="Sisk P."/>
            <person name="Sykes S."/>
            <person name="Wortman J."/>
            <person name="Nusbaum C."/>
            <person name="Birren B."/>
        </authorList>
    </citation>
    <scope>NUCLEOTIDE SEQUENCE [LARGE SCALE GENOMIC DNA]</scope>
    <source>
        <strain evidence="3 4">7_1</strain>
    </source>
</reference>
<dbReference type="eggNOG" id="COG4928">
    <property type="taxonomic scope" value="Bacteria"/>
</dbReference>
<protein>
    <recommendedName>
        <fullName evidence="2">KAP NTPase domain-containing protein</fullName>
    </recommendedName>
</protein>
<dbReference type="InterPro" id="IPR027417">
    <property type="entry name" value="P-loop_NTPase"/>
</dbReference>
<dbReference type="PANTHER" id="PTHR22674">
    <property type="entry name" value="NTPASE, KAP FAMILY P-LOOP DOMAIN-CONTAINING 1"/>
    <property type="match status" value="1"/>
</dbReference>
<dbReference type="EMBL" id="CP007062">
    <property type="protein sequence ID" value="EEO42036.1"/>
    <property type="molecule type" value="Genomic_DNA"/>
</dbReference>
<dbReference type="Pfam" id="PF07693">
    <property type="entry name" value="KAP_NTPase"/>
    <property type="match status" value="1"/>
</dbReference>
<accession>A0A140PRE1</accession>
<dbReference type="Gene3D" id="3.40.50.300">
    <property type="entry name" value="P-loop containing nucleotide triphosphate hydrolases"/>
    <property type="match status" value="1"/>
</dbReference>
<dbReference type="InterPro" id="IPR052754">
    <property type="entry name" value="NTPase_KAP_P-loop"/>
</dbReference>
<gene>
    <name evidence="3" type="ORF">FSDG_00595</name>
</gene>
<dbReference type="RefSeq" id="WP_008700601.1">
    <property type="nucleotide sequence ID" value="NZ_CP007062.1"/>
</dbReference>
<organism evidence="3 4">
    <name type="scientific">Fusobacterium animalis 7_1</name>
    <dbReference type="NCBI Taxonomy" id="457405"/>
    <lineage>
        <taxon>Bacteria</taxon>
        <taxon>Fusobacteriati</taxon>
        <taxon>Fusobacteriota</taxon>
        <taxon>Fusobacteriia</taxon>
        <taxon>Fusobacteriales</taxon>
        <taxon>Fusobacteriaceae</taxon>
        <taxon>Fusobacterium</taxon>
    </lineage>
</organism>
<evidence type="ECO:0000313" key="4">
    <source>
        <dbReference type="Proteomes" id="UP000002799"/>
    </source>
</evidence>
<proteinExistence type="predicted"/>
<dbReference type="AlphaFoldDB" id="A0A140PRE1"/>
<evidence type="ECO:0000256" key="1">
    <source>
        <dbReference type="SAM" id="Coils"/>
    </source>
</evidence>
<sequence>MFYSEKPIISKNEDLLGRKKAVSDLAKEIEHYKNKDSLTIGIVGKWGSGKTSFINMVLESFKGNNNYIVIKFNPWNISSRKQLISDFFLQLSNNIKKENESNEIIGTIGKSLGTLSKFFKPLGLIPPLSLLGTIGDITEKASGFINEYLEAEKEDLETLKSNINQELEDLDKKILIVIDDIDRLCDEEIREMFQLVKSIADFKNTIYILSYDREIVIKALDKSQQDKGEEYLEKIVQVPLVLPYISKSDLDKIFINRLNTSIDIPDEEYDNEYFSKIYYNGLAESFENLRDIERYMNVFNLGINLAIEELNINDYIVLTLIKVFEPNLYEYIKNNKDYFSGTKFNEFLNKDKKEILGELEEIYKKLKKLEKKKVKRLMEAIFPKLKETNYDESFIDIWGKARRIATPVYFESYFRLDFPEDEIKKSEVEKFKKFSTEEDLIEIFNIDNKKRIRFLELITGEIEEISDEKAIILLKFIFSIESELKYEDSKGIFTFMDSPKYKVTRIFYKIINKNHNRNRYKIMEELFKYDKSSLRLLFFVLDILNRSFLKKNLQSEYGIEENQLNNLKDIAITKILKESEKSEKIESDLLNILYTMKRLGKEEEAKKVFKNYLKNKNLLIDFIKEFIITRTTEINYSIRESTYLVKDSIEDFYDYEEFVKIVDENFTNPNEEECKVINQLKNAITREELEKD</sequence>
<keyword evidence="1" id="KW-0175">Coiled coil</keyword>
<dbReference type="SUPFAM" id="SSF52540">
    <property type="entry name" value="P-loop containing nucleoside triphosphate hydrolases"/>
    <property type="match status" value="1"/>
</dbReference>
<feature type="coiled-coil region" evidence="1">
    <location>
        <begin position="146"/>
        <end position="173"/>
    </location>
</feature>
<name>A0A140PRE1_9FUSO</name>
<dbReference type="HOGENOM" id="CLU_021357_0_0_0"/>
<evidence type="ECO:0000313" key="3">
    <source>
        <dbReference type="EMBL" id="EEO42036.1"/>
    </source>
</evidence>